<feature type="transmembrane region" description="Helical" evidence="6">
    <location>
        <begin position="223"/>
        <end position="244"/>
    </location>
</feature>
<dbReference type="AlphaFoldDB" id="A0A183NZA5"/>
<dbReference type="PANTHER" id="PTHR12308:SF83">
    <property type="entry name" value="ANOCTAMIN"/>
    <property type="match status" value="1"/>
</dbReference>
<dbReference type="GO" id="GO:0005886">
    <property type="term" value="C:plasma membrane"/>
    <property type="evidence" value="ECO:0007669"/>
    <property type="project" value="TreeGrafter"/>
</dbReference>
<protein>
    <recommendedName>
        <fullName evidence="6">Anoctamin</fullName>
    </recommendedName>
</protein>
<name>A0A183NZA5_9TREM</name>
<keyword evidence="5 6" id="KW-0472">Membrane</keyword>
<reference evidence="7 8" key="1">
    <citation type="submission" date="2018-11" db="EMBL/GenBank/DDBJ databases">
        <authorList>
            <consortium name="Pathogen Informatics"/>
        </authorList>
    </citation>
    <scope>NUCLEOTIDE SEQUENCE [LARGE SCALE GENOMIC DNA]</scope>
    <source>
        <strain>Denwood</strain>
        <strain evidence="8">Zambia</strain>
    </source>
</reference>
<evidence type="ECO:0000256" key="6">
    <source>
        <dbReference type="RuleBase" id="RU280814"/>
    </source>
</evidence>
<accession>A0A183NZA5</accession>
<dbReference type="PANTHER" id="PTHR12308">
    <property type="entry name" value="ANOCTAMIN"/>
    <property type="match status" value="1"/>
</dbReference>
<dbReference type="Proteomes" id="UP000269396">
    <property type="component" value="Unassembled WGS sequence"/>
</dbReference>
<organism evidence="7 8">
    <name type="scientific">Schistosoma mattheei</name>
    <dbReference type="NCBI Taxonomy" id="31246"/>
    <lineage>
        <taxon>Eukaryota</taxon>
        <taxon>Metazoa</taxon>
        <taxon>Spiralia</taxon>
        <taxon>Lophotrochozoa</taxon>
        <taxon>Platyhelminthes</taxon>
        <taxon>Trematoda</taxon>
        <taxon>Digenea</taxon>
        <taxon>Strigeidida</taxon>
        <taxon>Schistosomatoidea</taxon>
        <taxon>Schistosomatidae</taxon>
        <taxon>Schistosoma</taxon>
    </lineage>
</organism>
<evidence type="ECO:0000256" key="2">
    <source>
        <dbReference type="ARBA" id="ARBA00009671"/>
    </source>
</evidence>
<feature type="transmembrane region" description="Helical" evidence="6">
    <location>
        <begin position="29"/>
        <end position="56"/>
    </location>
</feature>
<sequence>MPFCRTLQCAIGCKIHLGKYYFGEAVAFYFAWLGFYTAWLLPIAIFGIVVFLFGLLDLKSDSIIHEVCDLGHNIYMCPLCKSSKCKFWTLDRSCLRTKLMRLVDHEGTVLFAVVMSLWAVIFFEMWKRRQVSLAYRWNVYSLEPMDQPPRPEFMALLSKMCPRKMNPLSGYVEPFIPFWRRKVPIIFLSFSTVLLTIYDRMAIKLTDVEHHRTQVEYDNSLTLKLYLLQFVNYYSSIFYIAFIQGTTSAVPGSDHILIQSTGVSITYYFLFIRLYVYFCKLNYLL</sequence>
<comment type="subcellular location">
    <subcellularLocation>
        <location evidence="1 6">Membrane</location>
        <topology evidence="1 6">Multi-pass membrane protein</topology>
    </subcellularLocation>
</comment>
<dbReference type="InterPro" id="IPR049452">
    <property type="entry name" value="Anoctamin_TM"/>
</dbReference>
<evidence type="ECO:0000256" key="1">
    <source>
        <dbReference type="ARBA" id="ARBA00004141"/>
    </source>
</evidence>
<comment type="caution">
    <text evidence="6">Lacks conserved residue(s) required for the propagation of feature annotation.</text>
</comment>
<evidence type="ECO:0000313" key="8">
    <source>
        <dbReference type="Proteomes" id="UP000269396"/>
    </source>
</evidence>
<evidence type="ECO:0000256" key="3">
    <source>
        <dbReference type="ARBA" id="ARBA00022692"/>
    </source>
</evidence>
<evidence type="ECO:0000256" key="5">
    <source>
        <dbReference type="ARBA" id="ARBA00023136"/>
    </source>
</evidence>
<keyword evidence="8" id="KW-1185">Reference proteome</keyword>
<gene>
    <name evidence="7" type="ORF">SMTD_LOCUS7441</name>
</gene>
<keyword evidence="3 6" id="KW-0812">Transmembrane</keyword>
<keyword evidence="4 6" id="KW-1133">Transmembrane helix</keyword>
<evidence type="ECO:0000256" key="4">
    <source>
        <dbReference type="ARBA" id="ARBA00022989"/>
    </source>
</evidence>
<feature type="transmembrane region" description="Helical" evidence="6">
    <location>
        <begin position="108"/>
        <end position="126"/>
    </location>
</feature>
<feature type="transmembrane region" description="Helical" evidence="6">
    <location>
        <begin position="256"/>
        <end position="278"/>
    </location>
</feature>
<comment type="similarity">
    <text evidence="2 6">Belongs to the anoctamin family.</text>
</comment>
<proteinExistence type="inferred from homology"/>
<dbReference type="Pfam" id="PF04547">
    <property type="entry name" value="Anoctamin"/>
    <property type="match status" value="1"/>
</dbReference>
<dbReference type="EMBL" id="UZAL01028224">
    <property type="protein sequence ID" value="VDP39424.1"/>
    <property type="molecule type" value="Genomic_DNA"/>
</dbReference>
<dbReference type="InterPro" id="IPR007632">
    <property type="entry name" value="Anoctamin"/>
</dbReference>
<dbReference type="GO" id="GO:0005254">
    <property type="term" value="F:chloride channel activity"/>
    <property type="evidence" value="ECO:0007669"/>
    <property type="project" value="TreeGrafter"/>
</dbReference>
<evidence type="ECO:0000313" key="7">
    <source>
        <dbReference type="EMBL" id="VDP39424.1"/>
    </source>
</evidence>